<reference evidence="1" key="1">
    <citation type="submission" date="2020-04" db="EMBL/GenBank/DDBJ databases">
        <authorList>
            <person name="Alioto T."/>
            <person name="Alioto T."/>
            <person name="Gomez Garrido J."/>
        </authorList>
    </citation>
    <scope>NUCLEOTIDE SEQUENCE</scope>
    <source>
        <strain evidence="1">A484AB</strain>
    </source>
</reference>
<comment type="caution">
    <text evidence="1">The sequence shown here is derived from an EMBL/GenBank/DDBJ whole genome shotgun (WGS) entry which is preliminary data.</text>
</comment>
<feature type="non-terminal residue" evidence="1">
    <location>
        <position position="1"/>
    </location>
</feature>
<proteinExistence type="predicted"/>
<accession>A0A6S7I9U6</accession>
<sequence>FYIVYVVFFRRRPRNLKNQSNREPEMRAEVEDNDAVYQDLDLTEMNSEDNYQSLTVNSCDDEEAYEYDNTYADLNKIRDVEENYQSLTW</sequence>
<dbReference type="EMBL" id="CACRXK020008120">
    <property type="protein sequence ID" value="CAB4014027.1"/>
    <property type="molecule type" value="Genomic_DNA"/>
</dbReference>
<keyword evidence="2" id="KW-1185">Reference proteome</keyword>
<dbReference type="Proteomes" id="UP001152795">
    <property type="component" value="Unassembled WGS sequence"/>
</dbReference>
<organism evidence="1 2">
    <name type="scientific">Paramuricea clavata</name>
    <name type="common">Red gorgonian</name>
    <name type="synonym">Violescent sea-whip</name>
    <dbReference type="NCBI Taxonomy" id="317549"/>
    <lineage>
        <taxon>Eukaryota</taxon>
        <taxon>Metazoa</taxon>
        <taxon>Cnidaria</taxon>
        <taxon>Anthozoa</taxon>
        <taxon>Octocorallia</taxon>
        <taxon>Malacalcyonacea</taxon>
        <taxon>Plexauridae</taxon>
        <taxon>Paramuricea</taxon>
    </lineage>
</organism>
<evidence type="ECO:0000313" key="1">
    <source>
        <dbReference type="EMBL" id="CAB4014027.1"/>
    </source>
</evidence>
<evidence type="ECO:0000313" key="2">
    <source>
        <dbReference type="Proteomes" id="UP001152795"/>
    </source>
</evidence>
<gene>
    <name evidence="1" type="ORF">PACLA_8A082588</name>
</gene>
<protein>
    <submittedName>
        <fullName evidence="1">Uncharacterized protein</fullName>
    </submittedName>
</protein>
<name>A0A6S7I9U6_PARCT</name>
<dbReference type="AlphaFoldDB" id="A0A6S7I9U6"/>